<name>A0A0P0WKL0_ORYSJ</name>
<dbReference type="PaxDb" id="39947-A0A0P0WKL0"/>
<accession>A0A0P0WKL0</accession>
<sequence length="116" mass="12335">MREYDVGDGCRRVFRHEGVGVGLAVIVTGDACTRVTACGRSRSSVVGYDGRRGGVRRRLRHEDAGTVGCGCSGWREHGLVTATAGLSSVTKVRVGIGYGCAGRRVNEGCHRRADAR</sequence>
<organism evidence="1 2">
    <name type="scientific">Oryza sativa subsp. japonica</name>
    <name type="common">Rice</name>
    <dbReference type="NCBI Taxonomy" id="39947"/>
    <lineage>
        <taxon>Eukaryota</taxon>
        <taxon>Viridiplantae</taxon>
        <taxon>Streptophyta</taxon>
        <taxon>Embryophyta</taxon>
        <taxon>Tracheophyta</taxon>
        <taxon>Spermatophyta</taxon>
        <taxon>Magnoliopsida</taxon>
        <taxon>Liliopsida</taxon>
        <taxon>Poales</taxon>
        <taxon>Poaceae</taxon>
        <taxon>BOP clade</taxon>
        <taxon>Oryzoideae</taxon>
        <taxon>Oryzeae</taxon>
        <taxon>Oryzinae</taxon>
        <taxon>Oryza</taxon>
        <taxon>Oryza sativa</taxon>
    </lineage>
</organism>
<evidence type="ECO:0000313" key="1">
    <source>
        <dbReference type="EMBL" id="BAS93314.1"/>
    </source>
</evidence>
<dbReference type="AlphaFoldDB" id="A0A0P0WKL0"/>
<gene>
    <name evidence="1" type="ordered locus">Os05g0314150</name>
    <name evidence="1" type="ORF">OSNPB_050314150</name>
</gene>
<reference evidence="1 2" key="2">
    <citation type="journal article" date="2013" name="Plant Cell Physiol.">
        <title>Rice Annotation Project Database (RAP-DB): an integrative and interactive database for rice genomics.</title>
        <authorList>
            <person name="Sakai H."/>
            <person name="Lee S.S."/>
            <person name="Tanaka T."/>
            <person name="Numa H."/>
            <person name="Kim J."/>
            <person name="Kawahara Y."/>
            <person name="Wakimoto H."/>
            <person name="Yang C.C."/>
            <person name="Iwamoto M."/>
            <person name="Abe T."/>
            <person name="Yamada Y."/>
            <person name="Muto A."/>
            <person name="Inokuchi H."/>
            <person name="Ikemura T."/>
            <person name="Matsumoto T."/>
            <person name="Sasaki T."/>
            <person name="Itoh T."/>
        </authorList>
    </citation>
    <scope>NUCLEOTIDE SEQUENCE [LARGE SCALE GENOMIC DNA]</scope>
    <source>
        <strain evidence="2">cv. Nipponbare</strain>
    </source>
</reference>
<proteinExistence type="predicted"/>
<reference evidence="1 2" key="3">
    <citation type="journal article" date="2013" name="Rice">
        <title>Improvement of the Oryza sativa Nipponbare reference genome using next generation sequence and optical map data.</title>
        <authorList>
            <person name="Kawahara Y."/>
            <person name="de la Bastide M."/>
            <person name="Hamilton J.P."/>
            <person name="Kanamori H."/>
            <person name="McCombie W.R."/>
            <person name="Ouyang S."/>
            <person name="Schwartz D.C."/>
            <person name="Tanaka T."/>
            <person name="Wu J."/>
            <person name="Zhou S."/>
            <person name="Childs K.L."/>
            <person name="Davidson R.M."/>
            <person name="Lin H."/>
            <person name="Quesada-Ocampo L."/>
            <person name="Vaillancourt B."/>
            <person name="Sakai H."/>
            <person name="Lee S.S."/>
            <person name="Kim J."/>
            <person name="Numa H."/>
            <person name="Itoh T."/>
            <person name="Buell C.R."/>
            <person name="Matsumoto T."/>
        </authorList>
    </citation>
    <scope>NUCLEOTIDE SEQUENCE [LARGE SCALE GENOMIC DNA]</scope>
    <source>
        <strain evidence="2">cv. Nipponbare</strain>
    </source>
</reference>
<evidence type="ECO:0000313" key="2">
    <source>
        <dbReference type="Proteomes" id="UP000059680"/>
    </source>
</evidence>
<keyword evidence="2" id="KW-1185">Reference proteome</keyword>
<dbReference type="EMBL" id="AP014961">
    <property type="protein sequence ID" value="BAS93314.1"/>
    <property type="molecule type" value="Genomic_DNA"/>
</dbReference>
<reference evidence="2" key="1">
    <citation type="journal article" date="2005" name="Nature">
        <title>The map-based sequence of the rice genome.</title>
        <authorList>
            <consortium name="International rice genome sequencing project (IRGSP)"/>
            <person name="Matsumoto T."/>
            <person name="Wu J."/>
            <person name="Kanamori H."/>
            <person name="Katayose Y."/>
            <person name="Fujisawa M."/>
            <person name="Namiki N."/>
            <person name="Mizuno H."/>
            <person name="Yamamoto K."/>
            <person name="Antonio B.A."/>
            <person name="Baba T."/>
            <person name="Sakata K."/>
            <person name="Nagamura Y."/>
            <person name="Aoki H."/>
            <person name="Arikawa K."/>
            <person name="Arita K."/>
            <person name="Bito T."/>
            <person name="Chiden Y."/>
            <person name="Fujitsuka N."/>
            <person name="Fukunaka R."/>
            <person name="Hamada M."/>
            <person name="Harada C."/>
            <person name="Hayashi A."/>
            <person name="Hijishita S."/>
            <person name="Honda M."/>
            <person name="Hosokawa S."/>
            <person name="Ichikawa Y."/>
            <person name="Idonuma A."/>
            <person name="Iijima M."/>
            <person name="Ikeda M."/>
            <person name="Ikeno M."/>
            <person name="Ito K."/>
            <person name="Ito S."/>
            <person name="Ito T."/>
            <person name="Ito Y."/>
            <person name="Ito Y."/>
            <person name="Iwabuchi A."/>
            <person name="Kamiya K."/>
            <person name="Karasawa W."/>
            <person name="Kurita K."/>
            <person name="Katagiri S."/>
            <person name="Kikuta A."/>
            <person name="Kobayashi H."/>
            <person name="Kobayashi N."/>
            <person name="Machita K."/>
            <person name="Maehara T."/>
            <person name="Masukawa M."/>
            <person name="Mizubayashi T."/>
            <person name="Mukai Y."/>
            <person name="Nagasaki H."/>
            <person name="Nagata Y."/>
            <person name="Naito S."/>
            <person name="Nakashima M."/>
            <person name="Nakama Y."/>
            <person name="Nakamichi Y."/>
            <person name="Nakamura M."/>
            <person name="Meguro A."/>
            <person name="Negishi M."/>
            <person name="Ohta I."/>
            <person name="Ohta T."/>
            <person name="Okamoto M."/>
            <person name="Ono N."/>
            <person name="Saji S."/>
            <person name="Sakaguchi M."/>
            <person name="Sakai K."/>
            <person name="Shibata M."/>
            <person name="Shimokawa T."/>
            <person name="Song J."/>
            <person name="Takazaki Y."/>
            <person name="Terasawa K."/>
            <person name="Tsugane M."/>
            <person name="Tsuji K."/>
            <person name="Ueda S."/>
            <person name="Waki K."/>
            <person name="Yamagata H."/>
            <person name="Yamamoto M."/>
            <person name="Yamamoto S."/>
            <person name="Yamane H."/>
            <person name="Yoshiki S."/>
            <person name="Yoshihara R."/>
            <person name="Yukawa K."/>
            <person name="Zhong H."/>
            <person name="Yano M."/>
            <person name="Yuan Q."/>
            <person name="Ouyang S."/>
            <person name="Liu J."/>
            <person name="Jones K.M."/>
            <person name="Gansberger K."/>
            <person name="Moffat K."/>
            <person name="Hill J."/>
            <person name="Bera J."/>
            <person name="Fadrosh D."/>
            <person name="Jin S."/>
            <person name="Johri S."/>
            <person name="Kim M."/>
            <person name="Overton L."/>
            <person name="Reardon M."/>
            <person name="Tsitrin T."/>
            <person name="Vuong H."/>
            <person name="Weaver B."/>
            <person name="Ciecko A."/>
            <person name="Tallon L."/>
            <person name="Jackson J."/>
            <person name="Pai G."/>
            <person name="Aken S.V."/>
            <person name="Utterback T."/>
            <person name="Reidmuller S."/>
            <person name="Feldblyum T."/>
            <person name="Hsiao J."/>
            <person name="Zismann V."/>
            <person name="Iobst S."/>
            <person name="de Vazeille A.R."/>
            <person name="Buell C.R."/>
            <person name="Ying K."/>
            <person name="Li Y."/>
            <person name="Lu T."/>
            <person name="Huang Y."/>
            <person name="Zhao Q."/>
            <person name="Feng Q."/>
            <person name="Zhang L."/>
            <person name="Zhu J."/>
            <person name="Weng Q."/>
            <person name="Mu J."/>
            <person name="Lu Y."/>
            <person name="Fan D."/>
            <person name="Liu Y."/>
            <person name="Guan J."/>
            <person name="Zhang Y."/>
            <person name="Yu S."/>
            <person name="Liu X."/>
            <person name="Zhang Y."/>
            <person name="Hong G."/>
            <person name="Han B."/>
            <person name="Choisne N."/>
            <person name="Demange N."/>
            <person name="Orjeda G."/>
            <person name="Samain S."/>
            <person name="Cattolico L."/>
            <person name="Pelletier E."/>
            <person name="Couloux A."/>
            <person name="Segurens B."/>
            <person name="Wincker P."/>
            <person name="D'Hont A."/>
            <person name="Scarpelli C."/>
            <person name="Weissenbach J."/>
            <person name="Salanoubat M."/>
            <person name="Quetier F."/>
            <person name="Yu Y."/>
            <person name="Kim H.R."/>
            <person name="Rambo T."/>
            <person name="Currie J."/>
            <person name="Collura K."/>
            <person name="Luo M."/>
            <person name="Yang T."/>
            <person name="Ammiraju J.S.S."/>
            <person name="Engler F."/>
            <person name="Soderlund C."/>
            <person name="Wing R.A."/>
            <person name="Palmer L.E."/>
            <person name="de la Bastide M."/>
            <person name="Spiegel L."/>
            <person name="Nascimento L."/>
            <person name="Zutavern T."/>
            <person name="O'Shaughnessy A."/>
            <person name="Dike S."/>
            <person name="Dedhia N."/>
            <person name="Preston R."/>
            <person name="Balija V."/>
            <person name="McCombie W.R."/>
            <person name="Chow T."/>
            <person name="Chen H."/>
            <person name="Chung M."/>
            <person name="Chen C."/>
            <person name="Shaw J."/>
            <person name="Wu H."/>
            <person name="Hsiao K."/>
            <person name="Chao Y."/>
            <person name="Chu M."/>
            <person name="Cheng C."/>
            <person name="Hour A."/>
            <person name="Lee P."/>
            <person name="Lin S."/>
            <person name="Lin Y."/>
            <person name="Liou J."/>
            <person name="Liu S."/>
            <person name="Hsing Y."/>
            <person name="Raghuvanshi S."/>
            <person name="Mohanty A."/>
            <person name="Bharti A.K."/>
            <person name="Gaur A."/>
            <person name="Gupta V."/>
            <person name="Kumar D."/>
            <person name="Ravi V."/>
            <person name="Vij S."/>
            <person name="Kapur A."/>
            <person name="Khurana P."/>
            <person name="Khurana P."/>
            <person name="Khurana J.P."/>
            <person name="Tyagi A.K."/>
            <person name="Gaikwad K."/>
            <person name="Singh A."/>
            <person name="Dalal V."/>
            <person name="Srivastava S."/>
            <person name="Dixit A."/>
            <person name="Pal A.K."/>
            <person name="Ghazi I.A."/>
            <person name="Yadav M."/>
            <person name="Pandit A."/>
            <person name="Bhargava A."/>
            <person name="Sureshbabu K."/>
            <person name="Batra K."/>
            <person name="Sharma T.R."/>
            <person name="Mohapatra T."/>
            <person name="Singh N.K."/>
            <person name="Messing J."/>
            <person name="Nelson A.B."/>
            <person name="Fuks G."/>
            <person name="Kavchok S."/>
            <person name="Keizer G."/>
            <person name="Linton E."/>
            <person name="Llaca V."/>
            <person name="Song R."/>
            <person name="Tanyolac B."/>
            <person name="Young S."/>
            <person name="Ho-Il K."/>
            <person name="Hahn J.H."/>
            <person name="Sangsakoo G."/>
            <person name="Vanavichit A."/>
            <person name="de Mattos Luiz.A.T."/>
            <person name="Zimmer P.D."/>
            <person name="Malone G."/>
            <person name="Dellagostin O."/>
            <person name="de Oliveira A.C."/>
            <person name="Bevan M."/>
            <person name="Bancroft I."/>
            <person name="Minx P."/>
            <person name="Cordum H."/>
            <person name="Wilson R."/>
            <person name="Cheng Z."/>
            <person name="Jin W."/>
            <person name="Jiang J."/>
            <person name="Leong S.A."/>
            <person name="Iwama H."/>
            <person name="Gojobori T."/>
            <person name="Itoh T."/>
            <person name="Niimura Y."/>
            <person name="Fujii Y."/>
            <person name="Habara T."/>
            <person name="Sakai H."/>
            <person name="Sato Y."/>
            <person name="Wilson G."/>
            <person name="Kumar K."/>
            <person name="McCouch S."/>
            <person name="Juretic N."/>
            <person name="Hoen D."/>
            <person name="Wright S."/>
            <person name="Bruskiewich R."/>
            <person name="Bureau T."/>
            <person name="Miyao A."/>
            <person name="Hirochika H."/>
            <person name="Nishikawa T."/>
            <person name="Kadowaki K."/>
            <person name="Sugiura M."/>
            <person name="Burr B."/>
            <person name="Sasaki T."/>
        </authorList>
    </citation>
    <scope>NUCLEOTIDE SEQUENCE [LARGE SCALE GENOMIC DNA]</scope>
    <source>
        <strain evidence="2">cv. Nipponbare</strain>
    </source>
</reference>
<dbReference type="Proteomes" id="UP000059680">
    <property type="component" value="Chromosome 5"/>
</dbReference>
<dbReference type="InParanoid" id="A0A0P0WKL0"/>
<protein>
    <submittedName>
        <fullName evidence="1">Os05g0314150 protein</fullName>
    </submittedName>
</protein>